<dbReference type="PROSITE" id="PS51321">
    <property type="entry name" value="TFIIS_CENTRAL"/>
    <property type="match status" value="1"/>
</dbReference>
<dbReference type="PANTHER" id="PTHR11477">
    <property type="entry name" value="TRANSCRIPTION FACTOR S-II ZINC FINGER DOMAIN-CONTAINING PROTEIN"/>
    <property type="match status" value="1"/>
</dbReference>
<dbReference type="Pfam" id="PF07533">
    <property type="entry name" value="BRK"/>
    <property type="match status" value="1"/>
</dbReference>
<dbReference type="InterPro" id="IPR019787">
    <property type="entry name" value="Znf_PHD-finger"/>
</dbReference>
<feature type="compositionally biased region" description="Acidic residues" evidence="10">
    <location>
        <begin position="1096"/>
        <end position="1111"/>
    </location>
</feature>
<reference evidence="13" key="1">
    <citation type="submission" date="2021-01" db="UniProtKB">
        <authorList>
            <consortium name="EnsemblMetazoa"/>
        </authorList>
    </citation>
    <scope>IDENTIFICATION</scope>
</reference>
<name>A0A7M5XCX3_9CNID</name>
<keyword evidence="5" id="KW-0805">Transcription regulation</keyword>
<feature type="compositionally biased region" description="Acidic residues" evidence="10">
    <location>
        <begin position="121"/>
        <end position="179"/>
    </location>
</feature>
<feature type="compositionally biased region" description="Pro residues" evidence="10">
    <location>
        <begin position="1279"/>
        <end position="1304"/>
    </location>
</feature>
<dbReference type="GO" id="GO:0005634">
    <property type="term" value="C:nucleus"/>
    <property type="evidence" value="ECO:0007669"/>
    <property type="project" value="UniProtKB-SubCell"/>
</dbReference>
<evidence type="ECO:0000256" key="10">
    <source>
        <dbReference type="SAM" id="MobiDB-lite"/>
    </source>
</evidence>
<dbReference type="SUPFAM" id="SSF46942">
    <property type="entry name" value="Elongation factor TFIIS domain 2"/>
    <property type="match status" value="1"/>
</dbReference>
<keyword evidence="3 8" id="KW-0863">Zinc-finger</keyword>
<keyword evidence="6" id="KW-0804">Transcription</keyword>
<feature type="region of interest" description="Disordered" evidence="10">
    <location>
        <begin position="417"/>
        <end position="443"/>
    </location>
</feature>
<dbReference type="EnsemblMetazoa" id="CLYHEMT021118.1">
    <property type="protein sequence ID" value="CLYHEMP021118.1"/>
    <property type="gene ID" value="CLYHEMG021118"/>
</dbReference>
<dbReference type="InterPro" id="IPR011011">
    <property type="entry name" value="Znf_FYVE_PHD"/>
</dbReference>
<evidence type="ECO:0008006" key="15">
    <source>
        <dbReference type="Google" id="ProtNLM"/>
    </source>
</evidence>
<dbReference type="GO" id="GO:0008270">
    <property type="term" value="F:zinc ion binding"/>
    <property type="evidence" value="ECO:0007669"/>
    <property type="project" value="UniProtKB-KW"/>
</dbReference>
<evidence type="ECO:0000256" key="8">
    <source>
        <dbReference type="PROSITE-ProRule" id="PRU00146"/>
    </source>
</evidence>
<protein>
    <recommendedName>
        <fullName evidence="15">Death-inducer obliterator 1</fullName>
    </recommendedName>
</protein>
<dbReference type="Gene3D" id="1.10.472.30">
    <property type="entry name" value="Transcription elongation factor S-II, central domain"/>
    <property type="match status" value="1"/>
</dbReference>
<feature type="domain" description="TFIIS central" evidence="12">
    <location>
        <begin position="509"/>
        <end position="628"/>
    </location>
</feature>
<keyword evidence="7" id="KW-0539">Nucleus</keyword>
<comment type="subcellular location">
    <subcellularLocation>
        <location evidence="1">Nucleus</location>
    </subcellularLocation>
</comment>
<dbReference type="GeneID" id="136805329"/>
<feature type="region of interest" description="Disordered" evidence="10">
    <location>
        <begin position="1092"/>
        <end position="1111"/>
    </location>
</feature>
<feature type="region of interest" description="Disordered" evidence="10">
    <location>
        <begin position="1169"/>
        <end position="1476"/>
    </location>
</feature>
<evidence type="ECO:0000256" key="7">
    <source>
        <dbReference type="ARBA" id="ARBA00023242"/>
    </source>
</evidence>
<feature type="compositionally biased region" description="Polar residues" evidence="10">
    <location>
        <begin position="1437"/>
        <end position="1462"/>
    </location>
</feature>
<feature type="coiled-coil region" evidence="9">
    <location>
        <begin position="1048"/>
        <end position="1075"/>
    </location>
</feature>
<feature type="region of interest" description="Disordered" evidence="10">
    <location>
        <begin position="926"/>
        <end position="953"/>
    </location>
</feature>
<dbReference type="Pfam" id="PF00628">
    <property type="entry name" value="PHD"/>
    <property type="match status" value="1"/>
</dbReference>
<feature type="compositionally biased region" description="Pro residues" evidence="10">
    <location>
        <begin position="1512"/>
        <end position="1523"/>
    </location>
</feature>
<dbReference type="SUPFAM" id="SSF160481">
    <property type="entry name" value="BRK domain-like"/>
    <property type="match status" value="1"/>
</dbReference>
<evidence type="ECO:0000256" key="2">
    <source>
        <dbReference type="ARBA" id="ARBA00022723"/>
    </source>
</evidence>
<feature type="compositionally biased region" description="Basic residues" evidence="10">
    <location>
        <begin position="1568"/>
        <end position="1588"/>
    </location>
</feature>
<evidence type="ECO:0000256" key="4">
    <source>
        <dbReference type="ARBA" id="ARBA00022833"/>
    </source>
</evidence>
<dbReference type="PROSITE" id="PS50016">
    <property type="entry name" value="ZF_PHD_2"/>
    <property type="match status" value="1"/>
</dbReference>
<dbReference type="InterPro" id="IPR003618">
    <property type="entry name" value="TFIIS_cen_dom"/>
</dbReference>
<dbReference type="InterPro" id="IPR001965">
    <property type="entry name" value="Znf_PHD"/>
</dbReference>
<evidence type="ECO:0000313" key="13">
    <source>
        <dbReference type="EnsemblMetazoa" id="CLYHEMP021118.1"/>
    </source>
</evidence>
<dbReference type="SMART" id="SM00592">
    <property type="entry name" value="BRK"/>
    <property type="match status" value="1"/>
</dbReference>
<dbReference type="CDD" id="cd21541">
    <property type="entry name" value="SPOC_PHF3-like"/>
    <property type="match status" value="1"/>
</dbReference>
<evidence type="ECO:0000256" key="5">
    <source>
        <dbReference type="ARBA" id="ARBA00023015"/>
    </source>
</evidence>
<dbReference type="SMART" id="SM00510">
    <property type="entry name" value="TFS2M"/>
    <property type="match status" value="1"/>
</dbReference>
<evidence type="ECO:0000259" key="11">
    <source>
        <dbReference type="PROSITE" id="PS50016"/>
    </source>
</evidence>
<keyword evidence="2" id="KW-0479">Metal-binding</keyword>
<evidence type="ECO:0000256" key="3">
    <source>
        <dbReference type="ARBA" id="ARBA00022771"/>
    </source>
</evidence>
<dbReference type="PANTHER" id="PTHR11477:SF51">
    <property type="entry name" value="PROTEIN PARTNER OF SNF, ISOFORM B"/>
    <property type="match status" value="1"/>
</dbReference>
<evidence type="ECO:0000256" key="6">
    <source>
        <dbReference type="ARBA" id="ARBA00023163"/>
    </source>
</evidence>
<dbReference type="Pfam" id="PF07500">
    <property type="entry name" value="TFIIS_M"/>
    <property type="match status" value="1"/>
</dbReference>
<sequence>MSPPLGKRTPQQPLPEGRPKRQAVLNRKSNVDIAKGSAPKSPLKKVIQKDSEVAGKTNTNKESPLKKIAKISEAIRKSPRIKVKEKESEEDESSTTSPTKKEKTTKSSATKSRKRKKSESAEIEEIEEESQEEEEEAIEGAKEEVEDEGEDEGEGSSDEESVPDDGALDDEEDSDFDPNDDPDKLWCFCKKPHGNRFMICCDSCEDWFHGDCVAISMAKGREMEKTGEEWCCRRCKEKAAKEATQTEQSEQAETKLDATRKPLDQATLSKARTLSIDSIKTNLEKKIKDRALTLSVPDQSTNQPLEKAEEKLEKKKRKESASGGNSFSGLLTFDHVPSSVKKGEHRSPQKRFHIPDEKKIKLKSKVRTTPQPAKIVEPVKQCLREECTNPVMKGSVYCCRECIYKYSNECIKQFEQDRKKKNPTEPTTPRAKGSTIISPAQSSTDVFTETSQERIAVFEKSSGKVVAGVMAPTKKYLFAWLEEHPTYEVLKSGLQKDIKTPKKNQDENVRLNVRKTLKDVLTSRCQDSNTAINVEAIGFICKKVEQELLKSFGETNQKYRTKYRSLLFNLKDTNNEVLYKRVVSGEITPHKLVNMSPEQLATPELAAWRQNESKHNIEMIKKREADNAEVRNKFSGTKKTHKGEVEIDGESSSFETLKTKLEERPARERKISITEENSGKDLTSLLKDTTDEHTKHLFDSNCKICTGKIAPPGETQLSTISTTSSIIQAAPESSMPSPQIEDDLSILSSPPSPEDRSISLTPTSPGPSKVPPSARKQPSVWRGFVAMNKVARFVCTAYAVSGSCDKLMEILPDTINVCGRIPPNQVWEYLGQMKEGRKNHKYIDVIRFEMSSDEEKTGYIKLYSYFYSRNRVGVVGNCYSGVKDMYILPLASHDPIPEELKPLPGLPKPRPHMLVGIIVRLKSKLKEDPTPLSSPENPVPKKKKKKKKEKEQLEKEKIEIEAQKKLIDIIFKNRASGLATPSTETSSNTPEGVLLDIDPVKLLGELKSSAPTTVLAKAVEEEQTPEKDKNDKKDVVEEGGEVVAMEIEEEQMALMKKQQDEIDQLKAQLNDEVVQIPDPQQMAQSLSTTISNEMETSAEEEALQSETEPNEEVMDIKHAEKDGQPSPSKAIVRQEGEEVQKEQQIIEVTEHKAEKTQLSFDVSEIPLLGVKDDEMADVPTSKETEKPSYSKTPSIESILARDKSDQSQPSDDDYVLNLIETIEIPTQNKKPKLPLDSLKEPKVEKPALPAIQLPSTERASRRMSSTASDLASFLTEVPPKVPLPPNIKLPPGVPFPPLPPPIPPEHQRNMDRPKDKWERGPERTHNHPREQYNPSDERFPLRKEQHPVLEERENLRHGECNERVSDPRANQARSNRIPRQLREDSHFPNNPPTSKPFRNERFPIQNQRAHQEPPPNLQPHRAPDFQQRSNEREHFQPNPQHQTEQPPRQHNQPFTPRPNNQAMGRPPFNEHFEQNRPPANRMQTQQNFNHRQPPPNIRPPFFRGFPDQGPRFPGPPPPMPRGPAPSTTGNRFGQPADNFFHNNNELPFDGNRNDNYGHPGNPHFRPQQQHRPRFHGNNNKRRRGQNYR</sequence>
<proteinExistence type="predicted"/>
<dbReference type="Proteomes" id="UP000594262">
    <property type="component" value="Unplaced"/>
</dbReference>
<feature type="region of interest" description="Disordered" evidence="10">
    <location>
        <begin position="1509"/>
        <end position="1588"/>
    </location>
</feature>
<accession>A0A7M5XCX3</accession>
<feature type="compositionally biased region" description="Polar residues" evidence="10">
    <location>
        <begin position="1253"/>
        <end position="1269"/>
    </location>
</feature>
<evidence type="ECO:0000256" key="1">
    <source>
        <dbReference type="ARBA" id="ARBA00004123"/>
    </source>
</evidence>
<dbReference type="OrthoDB" id="1884872at2759"/>
<dbReference type="CDD" id="cd15552">
    <property type="entry name" value="PHD_PHF3_like"/>
    <property type="match status" value="1"/>
</dbReference>
<dbReference type="InterPro" id="IPR036575">
    <property type="entry name" value="TFIIS_cen_dom_sf"/>
</dbReference>
<keyword evidence="9" id="KW-0175">Coiled coil</keyword>
<evidence type="ECO:0000259" key="12">
    <source>
        <dbReference type="PROSITE" id="PS51321"/>
    </source>
</evidence>
<feature type="region of interest" description="Disordered" evidence="10">
    <location>
        <begin position="294"/>
        <end position="360"/>
    </location>
</feature>
<dbReference type="InterPro" id="IPR037259">
    <property type="entry name" value="BRK_sf"/>
</dbReference>
<evidence type="ECO:0000256" key="9">
    <source>
        <dbReference type="SAM" id="Coils"/>
    </source>
</evidence>
<dbReference type="Pfam" id="PF07744">
    <property type="entry name" value="SPOC"/>
    <property type="match status" value="1"/>
</dbReference>
<dbReference type="InterPro" id="IPR019786">
    <property type="entry name" value="Zinc_finger_PHD-type_CS"/>
</dbReference>
<dbReference type="InterPro" id="IPR013083">
    <property type="entry name" value="Znf_RING/FYVE/PHD"/>
</dbReference>
<dbReference type="SUPFAM" id="SSF57903">
    <property type="entry name" value="FYVE/PHD zinc finger"/>
    <property type="match status" value="1"/>
</dbReference>
<feature type="region of interest" description="Disordered" evidence="10">
    <location>
        <begin position="727"/>
        <end position="776"/>
    </location>
</feature>
<dbReference type="RefSeq" id="XP_066918021.1">
    <property type="nucleotide sequence ID" value="XM_067061920.1"/>
</dbReference>
<keyword evidence="4" id="KW-0862">Zinc</keyword>
<dbReference type="PROSITE" id="PS01359">
    <property type="entry name" value="ZF_PHD_1"/>
    <property type="match status" value="1"/>
</dbReference>
<feature type="region of interest" description="Disordered" evidence="10">
    <location>
        <begin position="1"/>
        <end position="179"/>
    </location>
</feature>
<dbReference type="Gene3D" id="3.30.40.10">
    <property type="entry name" value="Zinc/RING finger domain, C3HC4 (zinc finger)"/>
    <property type="match status" value="1"/>
</dbReference>
<dbReference type="InterPro" id="IPR012921">
    <property type="entry name" value="SPOC_C"/>
</dbReference>
<dbReference type="Gene3D" id="3.40.5.120">
    <property type="match status" value="1"/>
</dbReference>
<keyword evidence="14" id="KW-1185">Reference proteome</keyword>
<feature type="region of interest" description="Disordered" evidence="10">
    <location>
        <begin position="1119"/>
        <end position="1138"/>
    </location>
</feature>
<dbReference type="InterPro" id="IPR006576">
    <property type="entry name" value="BRK_domain"/>
</dbReference>
<organism evidence="13 14">
    <name type="scientific">Clytia hemisphaerica</name>
    <dbReference type="NCBI Taxonomy" id="252671"/>
    <lineage>
        <taxon>Eukaryota</taxon>
        <taxon>Metazoa</taxon>
        <taxon>Cnidaria</taxon>
        <taxon>Hydrozoa</taxon>
        <taxon>Hydroidolina</taxon>
        <taxon>Leptothecata</taxon>
        <taxon>Obeliida</taxon>
        <taxon>Clytiidae</taxon>
        <taxon>Clytia</taxon>
    </lineage>
</organism>
<dbReference type="SMART" id="SM00249">
    <property type="entry name" value="PHD"/>
    <property type="match status" value="1"/>
</dbReference>
<dbReference type="GO" id="GO:0006351">
    <property type="term" value="P:DNA-templated transcription"/>
    <property type="evidence" value="ECO:0007669"/>
    <property type="project" value="InterPro"/>
</dbReference>
<feature type="compositionally biased region" description="Basic and acidic residues" evidence="10">
    <location>
        <begin position="341"/>
        <end position="359"/>
    </location>
</feature>
<feature type="compositionally biased region" description="Basic and acidic residues" evidence="10">
    <location>
        <begin position="1305"/>
        <end position="1366"/>
    </location>
</feature>
<feature type="domain" description="PHD-type" evidence="11">
    <location>
        <begin position="184"/>
        <end position="238"/>
    </location>
</feature>
<evidence type="ECO:0000313" key="14">
    <source>
        <dbReference type="Proteomes" id="UP000594262"/>
    </source>
</evidence>